<dbReference type="FunFam" id="3.30.160.60:FF:001494">
    <property type="entry name" value="zinc finger protein 10 isoform X2"/>
    <property type="match status" value="1"/>
</dbReference>
<evidence type="ECO:0000313" key="17">
    <source>
        <dbReference type="Proteomes" id="UP000052978"/>
    </source>
</evidence>
<keyword evidence="7" id="KW-0862">Zinc</keyword>
<evidence type="ECO:0000256" key="10">
    <source>
        <dbReference type="ARBA" id="ARBA00023163"/>
    </source>
</evidence>
<dbReference type="FunFam" id="3.30.160.60:FF:000732">
    <property type="entry name" value="zinc finger protein 140 isoform X3"/>
    <property type="match status" value="1"/>
</dbReference>
<dbReference type="PROSITE" id="PS50805">
    <property type="entry name" value="KRAB"/>
    <property type="match status" value="2"/>
</dbReference>
<name>S7N544_MYOBR</name>
<gene>
    <name evidence="16" type="ORF">D623_10005228</name>
</gene>
<keyword evidence="8" id="KW-0805">Transcription regulation</keyword>
<proteinExistence type="inferred from homology"/>
<keyword evidence="5" id="KW-0677">Repeat</keyword>
<evidence type="ECO:0000256" key="11">
    <source>
        <dbReference type="ARBA" id="ARBA00023242"/>
    </source>
</evidence>
<dbReference type="AlphaFoldDB" id="S7N544"/>
<keyword evidence="6 12" id="KW-0863">Zinc-finger</keyword>
<keyword evidence="4" id="KW-0479">Metal-binding</keyword>
<evidence type="ECO:0000256" key="4">
    <source>
        <dbReference type="ARBA" id="ARBA00022723"/>
    </source>
</evidence>
<dbReference type="FunFam" id="3.30.160.60:FF:000596">
    <property type="entry name" value="zinc finger protein 10 isoform X1"/>
    <property type="match status" value="1"/>
</dbReference>
<dbReference type="SUPFAM" id="SSF57667">
    <property type="entry name" value="beta-beta-alpha zinc fingers"/>
    <property type="match status" value="3"/>
</dbReference>
<dbReference type="GO" id="GO:0000981">
    <property type="term" value="F:DNA-binding transcription factor activity, RNA polymerase II-specific"/>
    <property type="evidence" value="ECO:0007669"/>
    <property type="project" value="TreeGrafter"/>
</dbReference>
<evidence type="ECO:0000256" key="6">
    <source>
        <dbReference type="ARBA" id="ARBA00022771"/>
    </source>
</evidence>
<dbReference type="FunFam" id="3.30.160.60:FF:000024">
    <property type="entry name" value="zinc finger protein 140 isoform X1"/>
    <property type="match status" value="1"/>
</dbReference>
<dbReference type="SMART" id="SM00349">
    <property type="entry name" value="KRAB"/>
    <property type="match status" value="2"/>
</dbReference>
<keyword evidence="17" id="KW-1185">Reference proteome</keyword>
<dbReference type="Pfam" id="PF01352">
    <property type="entry name" value="KRAB"/>
    <property type="match status" value="2"/>
</dbReference>
<dbReference type="PANTHER" id="PTHR24381:SF390">
    <property type="entry name" value="ZINC FINGER PROTEIN 37 HOMOLOG"/>
    <property type="match status" value="1"/>
</dbReference>
<feature type="domain" description="C2H2-type" evidence="14">
    <location>
        <begin position="326"/>
        <end position="353"/>
    </location>
</feature>
<dbReference type="InterPro" id="IPR013087">
    <property type="entry name" value="Znf_C2H2_type"/>
</dbReference>
<protein>
    <submittedName>
        <fullName evidence="16">Zinc finger protein 10</fullName>
    </submittedName>
</protein>
<dbReference type="SMART" id="SM00355">
    <property type="entry name" value="ZnF_C2H2"/>
    <property type="match status" value="5"/>
</dbReference>
<feature type="domain" description="KRAB" evidence="15">
    <location>
        <begin position="20"/>
        <end position="91"/>
    </location>
</feature>
<dbReference type="InterPro" id="IPR036051">
    <property type="entry name" value="KRAB_dom_sf"/>
</dbReference>
<evidence type="ECO:0000256" key="13">
    <source>
        <dbReference type="SAM" id="MobiDB-lite"/>
    </source>
</evidence>
<evidence type="ECO:0000259" key="15">
    <source>
        <dbReference type="PROSITE" id="PS50805"/>
    </source>
</evidence>
<feature type="domain" description="C2H2-type" evidence="14">
    <location>
        <begin position="298"/>
        <end position="325"/>
    </location>
</feature>
<keyword evidence="11" id="KW-0539">Nucleus</keyword>
<comment type="function">
    <text evidence="1">May be involved in transcriptional regulation.</text>
</comment>
<evidence type="ECO:0000256" key="3">
    <source>
        <dbReference type="ARBA" id="ARBA00006991"/>
    </source>
</evidence>
<evidence type="ECO:0000256" key="7">
    <source>
        <dbReference type="ARBA" id="ARBA00022833"/>
    </source>
</evidence>
<dbReference type="Gene3D" id="6.10.140.140">
    <property type="match status" value="2"/>
</dbReference>
<evidence type="ECO:0000256" key="8">
    <source>
        <dbReference type="ARBA" id="ARBA00023015"/>
    </source>
</evidence>
<feature type="domain" description="C2H2-type" evidence="14">
    <location>
        <begin position="354"/>
        <end position="381"/>
    </location>
</feature>
<dbReference type="Pfam" id="PF00096">
    <property type="entry name" value="zf-C2H2"/>
    <property type="match status" value="5"/>
</dbReference>
<feature type="domain" description="C2H2-type" evidence="14">
    <location>
        <begin position="270"/>
        <end position="297"/>
    </location>
</feature>
<evidence type="ECO:0000256" key="1">
    <source>
        <dbReference type="ARBA" id="ARBA00003767"/>
    </source>
</evidence>
<feature type="domain" description="KRAB" evidence="15">
    <location>
        <begin position="438"/>
        <end position="509"/>
    </location>
</feature>
<sequence>MPNTHELIQSINRSCSLALVTFKDVLVNFTREEWKLLDAAQQVMYRDVMLENYRNLVSLGHRLPKPDVILQLEKGEEPWLVERGTHQDAHPDWDTAVEIKAVSNKSISKDKQPYDIKKEGMVKSDLWYLSLEEVWKCEDQLDTYQKNQDKHLRQVAFTQKKVFSPERVSEHGKFRENCLLPGQLVQREYFHKQDSCTKSSKGDLVISGHQESSVSNSSECSQTFCRNIHRIQFSKTQTRDKAYKCLENDNSHRHGTSHGISKGIHREKPYECKECGKFFSWRSNLTRHRLIHTGEKPYECKECGKSFSRSSHLIGHQKTHTGEEPYECKECGKSFSWFSHLVTHQRTHTGDKLYTCNQCGKSFVHSSRLIRHQRTHTGEKPYECSECGKSFRQSTHLILHQRTHSRPSSGGLFPRNSGKPQSSRSSEIVGNLVFQRPLSFLDVCVHFTWEEMQLLDPAQKHLHRSVMLENYSNLVSVGYQHTKPDIILQLEQEELRVVQDRILSHSHPDRRPARWAPRLSRCHGTEDRAKRGLGIPWCPPL</sequence>
<evidence type="ECO:0000259" key="14">
    <source>
        <dbReference type="PROSITE" id="PS50157"/>
    </source>
</evidence>
<dbReference type="Gene3D" id="3.30.160.60">
    <property type="entry name" value="Classic Zinc Finger"/>
    <property type="match status" value="5"/>
</dbReference>
<dbReference type="PROSITE" id="PS00028">
    <property type="entry name" value="ZINC_FINGER_C2H2_1"/>
    <property type="match status" value="5"/>
</dbReference>
<dbReference type="SUPFAM" id="SSF109640">
    <property type="entry name" value="KRAB domain (Kruppel-associated box)"/>
    <property type="match status" value="2"/>
</dbReference>
<dbReference type="eggNOG" id="KOG1721">
    <property type="taxonomic scope" value="Eukaryota"/>
</dbReference>
<dbReference type="InterPro" id="IPR001909">
    <property type="entry name" value="KRAB"/>
</dbReference>
<dbReference type="GO" id="GO:0008270">
    <property type="term" value="F:zinc ion binding"/>
    <property type="evidence" value="ECO:0007669"/>
    <property type="project" value="UniProtKB-KW"/>
</dbReference>
<organism evidence="16 17">
    <name type="scientific">Myotis brandtii</name>
    <name type="common">Brandt's bat</name>
    <dbReference type="NCBI Taxonomy" id="109478"/>
    <lineage>
        <taxon>Eukaryota</taxon>
        <taxon>Metazoa</taxon>
        <taxon>Chordata</taxon>
        <taxon>Craniata</taxon>
        <taxon>Vertebrata</taxon>
        <taxon>Euteleostomi</taxon>
        <taxon>Mammalia</taxon>
        <taxon>Eutheria</taxon>
        <taxon>Laurasiatheria</taxon>
        <taxon>Chiroptera</taxon>
        <taxon>Yangochiroptera</taxon>
        <taxon>Vespertilionidae</taxon>
        <taxon>Myotis</taxon>
    </lineage>
</organism>
<reference evidence="16 17" key="1">
    <citation type="journal article" date="2013" name="Nat. Commun.">
        <title>Genome analysis reveals insights into physiology and longevity of the Brandt's bat Myotis brandtii.</title>
        <authorList>
            <person name="Seim I."/>
            <person name="Fang X."/>
            <person name="Xiong Z."/>
            <person name="Lobanov A.V."/>
            <person name="Huang Z."/>
            <person name="Ma S."/>
            <person name="Feng Y."/>
            <person name="Turanov A.A."/>
            <person name="Zhu Y."/>
            <person name="Lenz T.L."/>
            <person name="Gerashchenko M.V."/>
            <person name="Fan D."/>
            <person name="Hee Yim S."/>
            <person name="Yao X."/>
            <person name="Jordan D."/>
            <person name="Xiong Y."/>
            <person name="Ma Y."/>
            <person name="Lyapunov A.N."/>
            <person name="Chen G."/>
            <person name="Kulakova O.I."/>
            <person name="Sun Y."/>
            <person name="Lee S.G."/>
            <person name="Bronson R.T."/>
            <person name="Moskalev A.A."/>
            <person name="Sunyaev S.R."/>
            <person name="Zhang G."/>
            <person name="Krogh A."/>
            <person name="Wang J."/>
            <person name="Gladyshev V.N."/>
        </authorList>
    </citation>
    <scope>NUCLEOTIDE SEQUENCE [LARGE SCALE GENOMIC DNA]</scope>
</reference>
<dbReference type="GO" id="GO:0005634">
    <property type="term" value="C:nucleus"/>
    <property type="evidence" value="ECO:0007669"/>
    <property type="project" value="UniProtKB-SubCell"/>
</dbReference>
<feature type="region of interest" description="Disordered" evidence="13">
    <location>
        <begin position="402"/>
        <end position="424"/>
    </location>
</feature>
<dbReference type="EMBL" id="KE163446">
    <property type="protein sequence ID" value="EPQ12111.1"/>
    <property type="molecule type" value="Genomic_DNA"/>
</dbReference>
<dbReference type="Proteomes" id="UP000052978">
    <property type="component" value="Unassembled WGS sequence"/>
</dbReference>
<keyword evidence="10" id="KW-0804">Transcription</keyword>
<dbReference type="InterPro" id="IPR036236">
    <property type="entry name" value="Znf_C2H2_sf"/>
</dbReference>
<evidence type="ECO:0000313" key="16">
    <source>
        <dbReference type="EMBL" id="EPQ12111.1"/>
    </source>
</evidence>
<keyword evidence="9" id="KW-0238">DNA-binding</keyword>
<evidence type="ECO:0000256" key="5">
    <source>
        <dbReference type="ARBA" id="ARBA00022737"/>
    </source>
</evidence>
<evidence type="ECO:0000256" key="9">
    <source>
        <dbReference type="ARBA" id="ARBA00023125"/>
    </source>
</evidence>
<comment type="subcellular location">
    <subcellularLocation>
        <location evidence="2">Nucleus</location>
    </subcellularLocation>
</comment>
<dbReference type="FunFam" id="3.30.160.60:FF:000953">
    <property type="entry name" value="Zinc finger protein 691"/>
    <property type="match status" value="1"/>
</dbReference>
<dbReference type="PANTHER" id="PTHR24381">
    <property type="entry name" value="ZINC FINGER PROTEIN"/>
    <property type="match status" value="1"/>
</dbReference>
<feature type="domain" description="C2H2-type" evidence="14">
    <location>
        <begin position="382"/>
        <end position="409"/>
    </location>
</feature>
<dbReference type="CDD" id="cd07765">
    <property type="entry name" value="KRAB_A-box"/>
    <property type="match status" value="2"/>
</dbReference>
<evidence type="ECO:0000256" key="12">
    <source>
        <dbReference type="PROSITE-ProRule" id="PRU00042"/>
    </source>
</evidence>
<dbReference type="PROSITE" id="PS50157">
    <property type="entry name" value="ZINC_FINGER_C2H2_2"/>
    <property type="match status" value="5"/>
</dbReference>
<evidence type="ECO:0000256" key="2">
    <source>
        <dbReference type="ARBA" id="ARBA00004123"/>
    </source>
</evidence>
<accession>S7N544</accession>
<comment type="similarity">
    <text evidence="3">Belongs to the krueppel C2H2-type zinc-finger protein family.</text>
</comment>
<dbReference type="GO" id="GO:0000977">
    <property type="term" value="F:RNA polymerase II transcription regulatory region sequence-specific DNA binding"/>
    <property type="evidence" value="ECO:0007669"/>
    <property type="project" value="TreeGrafter"/>
</dbReference>